<protein>
    <submittedName>
        <fullName evidence="2">Glycosyltransferase family 2 protein</fullName>
        <ecNumber evidence="2">2.4.-.-</ecNumber>
    </submittedName>
</protein>
<dbReference type="RefSeq" id="WP_290234023.1">
    <property type="nucleotide sequence ID" value="NZ_JAUFPZ010000002.1"/>
</dbReference>
<keyword evidence="2" id="KW-0328">Glycosyltransferase</keyword>
<comment type="caution">
    <text evidence="2">The sequence shown here is derived from an EMBL/GenBank/DDBJ whole genome shotgun (WGS) entry which is preliminary data.</text>
</comment>
<sequence length="330" mass="38406">MESKFSLIICTYQRPNALLKLLRSVEEQSLYPSQIIIVDGSTTPDSKSLIAKQNFRNIEYFLVTEKDRGLTKQRNFGIDRVSCDSLITCFLDDDVVLQSNYFQKLMETYQKYPGALGVGGYIIEPNTEWKKTENNKTLFNEFEFDGWKRTLGSRNSLRKKFGLLSDQPPGFMPKFSHGFSTGFLPPSDKIYPVEFFMGCAMSFRTEFFSKLRFSAYFEGYGLYEDMDFCLRLSKLGSLYVNTAAKLHHYHEPSGRPNQFEYGKMVVENGWYVWRIKYNRPTIKAKLMWYKITGLLTLVRLANVFTTSKKQEAFTEFLGRCWAIFAVTFKM</sequence>
<dbReference type="Gene3D" id="3.90.550.10">
    <property type="entry name" value="Spore Coat Polysaccharide Biosynthesis Protein SpsA, Chain A"/>
    <property type="match status" value="1"/>
</dbReference>
<keyword evidence="2" id="KW-0808">Transferase</keyword>
<dbReference type="PANTHER" id="PTHR43685">
    <property type="entry name" value="GLYCOSYLTRANSFERASE"/>
    <property type="match status" value="1"/>
</dbReference>
<keyword evidence="3" id="KW-1185">Reference proteome</keyword>
<accession>A0ABV8HBC0</accession>
<feature type="domain" description="Glycosyltransferase 2-like" evidence="1">
    <location>
        <begin position="6"/>
        <end position="147"/>
    </location>
</feature>
<evidence type="ECO:0000259" key="1">
    <source>
        <dbReference type="Pfam" id="PF00535"/>
    </source>
</evidence>
<name>A0ABV8HBC0_9FLAO</name>
<dbReference type="EC" id="2.4.-.-" evidence="2"/>
<proteinExistence type="predicted"/>
<dbReference type="EMBL" id="JBHSAS010000006">
    <property type="protein sequence ID" value="MFC4027496.1"/>
    <property type="molecule type" value="Genomic_DNA"/>
</dbReference>
<dbReference type="PANTHER" id="PTHR43685:SF2">
    <property type="entry name" value="GLYCOSYLTRANSFERASE 2-LIKE DOMAIN-CONTAINING PROTEIN"/>
    <property type="match status" value="1"/>
</dbReference>
<evidence type="ECO:0000313" key="2">
    <source>
        <dbReference type="EMBL" id="MFC4027496.1"/>
    </source>
</evidence>
<dbReference type="GO" id="GO:0016757">
    <property type="term" value="F:glycosyltransferase activity"/>
    <property type="evidence" value="ECO:0007669"/>
    <property type="project" value="UniProtKB-KW"/>
</dbReference>
<organism evidence="2 3">
    <name type="scientific">Zunongwangia endophytica</name>
    <dbReference type="NCBI Taxonomy" id="1808945"/>
    <lineage>
        <taxon>Bacteria</taxon>
        <taxon>Pseudomonadati</taxon>
        <taxon>Bacteroidota</taxon>
        <taxon>Flavobacteriia</taxon>
        <taxon>Flavobacteriales</taxon>
        <taxon>Flavobacteriaceae</taxon>
        <taxon>Zunongwangia</taxon>
    </lineage>
</organism>
<dbReference type="InterPro" id="IPR029044">
    <property type="entry name" value="Nucleotide-diphossugar_trans"/>
</dbReference>
<dbReference type="CDD" id="cd00761">
    <property type="entry name" value="Glyco_tranf_GTA_type"/>
    <property type="match status" value="1"/>
</dbReference>
<gene>
    <name evidence="2" type="ORF">ACFOS1_08775</name>
</gene>
<reference evidence="3" key="1">
    <citation type="journal article" date="2019" name="Int. J. Syst. Evol. Microbiol.">
        <title>The Global Catalogue of Microorganisms (GCM) 10K type strain sequencing project: providing services to taxonomists for standard genome sequencing and annotation.</title>
        <authorList>
            <consortium name="The Broad Institute Genomics Platform"/>
            <consortium name="The Broad Institute Genome Sequencing Center for Infectious Disease"/>
            <person name="Wu L."/>
            <person name="Ma J."/>
        </authorList>
    </citation>
    <scope>NUCLEOTIDE SEQUENCE [LARGE SCALE GENOMIC DNA]</scope>
    <source>
        <strain evidence="3">CECT 9128</strain>
    </source>
</reference>
<dbReference type="Proteomes" id="UP001595793">
    <property type="component" value="Unassembled WGS sequence"/>
</dbReference>
<dbReference type="SUPFAM" id="SSF53448">
    <property type="entry name" value="Nucleotide-diphospho-sugar transferases"/>
    <property type="match status" value="1"/>
</dbReference>
<dbReference type="Pfam" id="PF00535">
    <property type="entry name" value="Glycos_transf_2"/>
    <property type="match status" value="1"/>
</dbReference>
<evidence type="ECO:0000313" key="3">
    <source>
        <dbReference type="Proteomes" id="UP001595793"/>
    </source>
</evidence>
<dbReference type="InterPro" id="IPR050834">
    <property type="entry name" value="Glycosyltransf_2"/>
</dbReference>
<dbReference type="InterPro" id="IPR001173">
    <property type="entry name" value="Glyco_trans_2-like"/>
</dbReference>